<reference evidence="2 3" key="1">
    <citation type="journal article" date="2019" name="Nat. Commun.">
        <title>A new type of DNA phosphorothioation-based antiviral system in archaea.</title>
        <authorList>
            <person name="Xiong L."/>
            <person name="Liu S."/>
            <person name="Chen S."/>
            <person name="Xiao Y."/>
            <person name="Zhu B."/>
            <person name="Gao Y."/>
            <person name="Zhang Y."/>
            <person name="Chen B."/>
            <person name="Luo J."/>
            <person name="Deng Z."/>
            <person name="Chen X."/>
            <person name="Wang L."/>
            <person name="Chen S."/>
        </authorList>
    </citation>
    <scope>NUCLEOTIDE SEQUENCE [LARGE SCALE GENOMIC DNA]</scope>
    <source>
        <strain evidence="2 3">JCM 10635</strain>
    </source>
</reference>
<sequence>MRRGPGRDPGTTSSGSEITRSSTWLEAGFVLLVGLSGGMMALQGGASLAVIGLMMIGGLIAGGALLWYLRWIVD</sequence>
<dbReference type="AlphaFoldDB" id="A0A4D6HNN4"/>
<feature type="transmembrane region" description="Helical" evidence="1">
    <location>
        <begin position="21"/>
        <end position="42"/>
    </location>
</feature>
<keyword evidence="1" id="KW-1133">Transmembrane helix</keyword>
<dbReference type="GeneID" id="39851710"/>
<feature type="transmembrane region" description="Helical" evidence="1">
    <location>
        <begin position="48"/>
        <end position="69"/>
    </location>
</feature>
<evidence type="ECO:0000313" key="3">
    <source>
        <dbReference type="Proteomes" id="UP000296822"/>
    </source>
</evidence>
<evidence type="ECO:0000313" key="2">
    <source>
        <dbReference type="EMBL" id="QCC54876.1"/>
    </source>
</evidence>
<protein>
    <submittedName>
        <fullName evidence="2">Uncharacterized protein</fullName>
    </submittedName>
</protein>
<dbReference type="Proteomes" id="UP000296822">
    <property type="component" value="Chromosome"/>
</dbReference>
<accession>A0A4D6HNN4</accession>
<name>A0A4D6HNN4_9EURY</name>
<proteinExistence type="predicted"/>
<dbReference type="RefSeq" id="WP_049889620.1">
    <property type="nucleotide sequence ID" value="NZ_CP031305.1"/>
</dbReference>
<organism evidence="2 3">
    <name type="scientific">Natronorubrum bangense</name>
    <dbReference type="NCBI Taxonomy" id="61858"/>
    <lineage>
        <taxon>Archaea</taxon>
        <taxon>Methanobacteriati</taxon>
        <taxon>Methanobacteriota</taxon>
        <taxon>Stenosarchaea group</taxon>
        <taxon>Halobacteria</taxon>
        <taxon>Halobacteriales</taxon>
        <taxon>Natrialbaceae</taxon>
        <taxon>Natronorubrum</taxon>
    </lineage>
</organism>
<dbReference type="KEGG" id="nbg:DV706_10620"/>
<keyword evidence="1" id="KW-0812">Transmembrane</keyword>
<keyword evidence="1" id="KW-0472">Membrane</keyword>
<evidence type="ECO:0000256" key="1">
    <source>
        <dbReference type="SAM" id="Phobius"/>
    </source>
</evidence>
<dbReference type="EMBL" id="CP031305">
    <property type="protein sequence ID" value="QCC54876.1"/>
    <property type="molecule type" value="Genomic_DNA"/>
</dbReference>
<gene>
    <name evidence="2" type="ORF">DV706_10620</name>
</gene>